<dbReference type="PANTHER" id="PTHR33146:SF26">
    <property type="entry name" value="ENDONUCLEASE 4"/>
    <property type="match status" value="1"/>
</dbReference>
<dbReference type="PANTHER" id="PTHR33146">
    <property type="entry name" value="ENDONUCLEASE 4"/>
    <property type="match status" value="1"/>
</dbReference>
<dbReference type="InterPro" id="IPR003154">
    <property type="entry name" value="S1/P1nuclease"/>
</dbReference>
<evidence type="ECO:0000256" key="6">
    <source>
        <dbReference type="ARBA" id="ARBA00023180"/>
    </source>
</evidence>
<gene>
    <name evidence="7" type="ORF">S01H1_16546</name>
</gene>
<dbReference type="GO" id="GO:0016788">
    <property type="term" value="F:hydrolase activity, acting on ester bonds"/>
    <property type="evidence" value="ECO:0007669"/>
    <property type="project" value="InterPro"/>
</dbReference>
<keyword evidence="6" id="KW-0325">Glycoprotein</keyword>
<dbReference type="GO" id="GO:0006308">
    <property type="term" value="P:DNA catabolic process"/>
    <property type="evidence" value="ECO:0007669"/>
    <property type="project" value="InterPro"/>
</dbReference>
<evidence type="ECO:0000256" key="3">
    <source>
        <dbReference type="ARBA" id="ARBA00022759"/>
    </source>
</evidence>
<reference evidence="7" key="1">
    <citation type="journal article" date="2014" name="Front. Microbiol.">
        <title>High frequency of phylogenetically diverse reductive dehalogenase-homologous genes in deep subseafloor sedimentary metagenomes.</title>
        <authorList>
            <person name="Kawai M."/>
            <person name="Futagami T."/>
            <person name="Toyoda A."/>
            <person name="Takaki Y."/>
            <person name="Nishi S."/>
            <person name="Hori S."/>
            <person name="Arai W."/>
            <person name="Tsubouchi T."/>
            <person name="Morono Y."/>
            <person name="Uchiyama I."/>
            <person name="Ito T."/>
            <person name="Fujiyama A."/>
            <person name="Inagaki F."/>
            <person name="Takami H."/>
        </authorList>
    </citation>
    <scope>NUCLEOTIDE SEQUENCE</scope>
    <source>
        <strain evidence="7">Expedition CK06-06</strain>
    </source>
</reference>
<sequence>DVHQPLHFGRQSDYGGGKLYVKWFGKKKYSYVEILKADDDRKKCEGESQGNSVWHNEQNNICVYNKTKLSRYNLHKVWDLHLIEEFLKRADPKEIKGDSQYRHLAYSKLITKDITEKVKKSWLDSTLGDWARESLKIRHRAYKIGNANLSKKYYKKHIGSLNQRVAQAGYRLGSLLNEIFDPKYRKSKAKRRKKHALLVKSFAALETAAQELKAK</sequence>
<dbReference type="Gene3D" id="1.10.575.10">
    <property type="entry name" value="P1 Nuclease"/>
    <property type="match status" value="1"/>
</dbReference>
<evidence type="ECO:0000313" key="7">
    <source>
        <dbReference type="EMBL" id="GAF82733.1"/>
    </source>
</evidence>
<evidence type="ECO:0000256" key="5">
    <source>
        <dbReference type="ARBA" id="ARBA00023157"/>
    </source>
</evidence>
<protein>
    <submittedName>
        <fullName evidence="7">Uncharacterized protein</fullName>
    </submittedName>
</protein>
<feature type="non-terminal residue" evidence="7">
    <location>
        <position position="1"/>
    </location>
</feature>
<name>X0SNQ6_9ZZZZ</name>
<comment type="caution">
    <text evidence="7">The sequence shown here is derived from an EMBL/GenBank/DDBJ whole genome shotgun (WGS) entry which is preliminary data.</text>
</comment>
<dbReference type="GO" id="GO:0046872">
    <property type="term" value="F:metal ion binding"/>
    <property type="evidence" value="ECO:0007669"/>
    <property type="project" value="UniProtKB-KW"/>
</dbReference>
<evidence type="ECO:0000256" key="1">
    <source>
        <dbReference type="ARBA" id="ARBA00022722"/>
    </source>
</evidence>
<organism evidence="7">
    <name type="scientific">marine sediment metagenome</name>
    <dbReference type="NCBI Taxonomy" id="412755"/>
    <lineage>
        <taxon>unclassified sequences</taxon>
        <taxon>metagenomes</taxon>
        <taxon>ecological metagenomes</taxon>
    </lineage>
</organism>
<dbReference type="GO" id="GO:0004519">
    <property type="term" value="F:endonuclease activity"/>
    <property type="evidence" value="ECO:0007669"/>
    <property type="project" value="UniProtKB-KW"/>
</dbReference>
<dbReference type="EMBL" id="BARS01008713">
    <property type="protein sequence ID" value="GAF82733.1"/>
    <property type="molecule type" value="Genomic_DNA"/>
</dbReference>
<keyword evidence="2" id="KW-0479">Metal-binding</keyword>
<dbReference type="InterPro" id="IPR008947">
    <property type="entry name" value="PLipase_C/P1_nuclease_dom_sf"/>
</dbReference>
<dbReference type="GO" id="GO:0003676">
    <property type="term" value="F:nucleic acid binding"/>
    <property type="evidence" value="ECO:0007669"/>
    <property type="project" value="InterPro"/>
</dbReference>
<proteinExistence type="predicted"/>
<dbReference type="SUPFAM" id="SSF48537">
    <property type="entry name" value="Phospholipase C/P1 nuclease"/>
    <property type="match status" value="1"/>
</dbReference>
<keyword evidence="4" id="KW-0378">Hydrolase</keyword>
<dbReference type="AlphaFoldDB" id="X0SNQ6"/>
<evidence type="ECO:0000256" key="2">
    <source>
        <dbReference type="ARBA" id="ARBA00022723"/>
    </source>
</evidence>
<dbReference type="Pfam" id="PF02265">
    <property type="entry name" value="S1-P1_nuclease"/>
    <property type="match status" value="1"/>
</dbReference>
<evidence type="ECO:0000256" key="4">
    <source>
        <dbReference type="ARBA" id="ARBA00022801"/>
    </source>
</evidence>
<keyword evidence="5" id="KW-1015">Disulfide bond</keyword>
<keyword evidence="3" id="KW-0255">Endonuclease</keyword>
<accession>X0SNQ6</accession>
<keyword evidence="1" id="KW-0540">Nuclease</keyword>